<keyword evidence="2" id="KW-0472">Membrane</keyword>
<evidence type="ECO:0000313" key="6">
    <source>
        <dbReference type="Proteomes" id="UP000282084"/>
    </source>
</evidence>
<feature type="compositionally biased region" description="Polar residues" evidence="1">
    <location>
        <begin position="331"/>
        <end position="342"/>
    </location>
</feature>
<keyword evidence="3" id="KW-0732">Signal</keyword>
<dbReference type="SUPFAM" id="SSF53300">
    <property type="entry name" value="vWA-like"/>
    <property type="match status" value="1"/>
</dbReference>
<keyword evidence="2" id="KW-0812">Transmembrane</keyword>
<accession>A0A495W147</accession>
<dbReference type="EMBL" id="RBXO01000001">
    <property type="protein sequence ID" value="RKT55392.1"/>
    <property type="molecule type" value="Genomic_DNA"/>
</dbReference>
<feature type="chain" id="PRO_5039123708" evidence="3">
    <location>
        <begin position="36"/>
        <end position="780"/>
    </location>
</feature>
<feature type="region of interest" description="Disordered" evidence="1">
    <location>
        <begin position="320"/>
        <end position="342"/>
    </location>
</feature>
<dbReference type="RefSeq" id="WP_170211924.1">
    <property type="nucleotide sequence ID" value="NZ_RBXO01000001.1"/>
</dbReference>
<dbReference type="InterPro" id="IPR002035">
    <property type="entry name" value="VWF_A"/>
</dbReference>
<dbReference type="Gene3D" id="3.40.50.410">
    <property type="entry name" value="von Willebrand factor, type A domain"/>
    <property type="match status" value="1"/>
</dbReference>
<dbReference type="SMART" id="SM00327">
    <property type="entry name" value="VWA"/>
    <property type="match status" value="1"/>
</dbReference>
<evidence type="ECO:0000256" key="3">
    <source>
        <dbReference type="SAM" id="SignalP"/>
    </source>
</evidence>
<dbReference type="PROSITE" id="PS50234">
    <property type="entry name" value="VWFA"/>
    <property type="match status" value="1"/>
</dbReference>
<reference evidence="5 6" key="1">
    <citation type="submission" date="2018-10" db="EMBL/GenBank/DDBJ databases">
        <title>Sequencing the genomes of 1000 actinobacteria strains.</title>
        <authorList>
            <person name="Klenk H.-P."/>
        </authorList>
    </citation>
    <scope>NUCLEOTIDE SEQUENCE [LARGE SCALE GENOMIC DNA]</scope>
    <source>
        <strain evidence="5 6">DSM 43800</strain>
    </source>
</reference>
<dbReference type="Proteomes" id="UP000282084">
    <property type="component" value="Unassembled WGS sequence"/>
</dbReference>
<organism evidence="5 6">
    <name type="scientific">Saccharothrix australiensis</name>
    <dbReference type="NCBI Taxonomy" id="2072"/>
    <lineage>
        <taxon>Bacteria</taxon>
        <taxon>Bacillati</taxon>
        <taxon>Actinomycetota</taxon>
        <taxon>Actinomycetes</taxon>
        <taxon>Pseudonocardiales</taxon>
        <taxon>Pseudonocardiaceae</taxon>
        <taxon>Saccharothrix</taxon>
    </lineage>
</organism>
<feature type="transmembrane region" description="Helical" evidence="2">
    <location>
        <begin position="615"/>
        <end position="634"/>
    </location>
</feature>
<keyword evidence="6" id="KW-1185">Reference proteome</keyword>
<evidence type="ECO:0000313" key="5">
    <source>
        <dbReference type="EMBL" id="RKT55392.1"/>
    </source>
</evidence>
<dbReference type="CDD" id="cd00198">
    <property type="entry name" value="vWFA"/>
    <property type="match status" value="1"/>
</dbReference>
<proteinExistence type="predicted"/>
<dbReference type="Pfam" id="PF13519">
    <property type="entry name" value="VWA_2"/>
    <property type="match status" value="1"/>
</dbReference>
<keyword evidence="2" id="KW-1133">Transmembrane helix</keyword>
<feature type="signal peptide" evidence="3">
    <location>
        <begin position="1"/>
        <end position="35"/>
    </location>
</feature>
<comment type="caution">
    <text evidence="5">The sequence shown here is derived from an EMBL/GenBank/DDBJ whole genome shotgun (WGS) entry which is preliminary data.</text>
</comment>
<gene>
    <name evidence="5" type="ORF">C8E97_4060</name>
</gene>
<feature type="region of interest" description="Disordered" evidence="1">
    <location>
        <begin position="732"/>
        <end position="780"/>
    </location>
</feature>
<evidence type="ECO:0000259" key="4">
    <source>
        <dbReference type="PROSITE" id="PS50234"/>
    </source>
</evidence>
<protein>
    <submittedName>
        <fullName evidence="5">von Willebrand factor type A domain-containing protein</fullName>
    </submittedName>
</protein>
<sequence length="780" mass="81790">MTATATGHAARAARFFRTSLVAVFALTAATAPVSAAGTAGAARQDDPQVQPLHMVVLVDESSSIDQSALDREKEAALLIALGEFAPGSTVSVAGFASDNDADGPQLAVEPGCGPTAVKSAQDRETLSSCVQKLTRREPGQGDGTDHVSALRKALVDLRSAPKDQPKIVFLLTDGNLNVADSPLWGKDNAGDLRNRAARDALRGELANAKNAGVQLWPLGFGADIDEGRLAEFAAGGHQQTCAEKSPPPRATVVADPNDVVRTMLEAFSAARCAGAGALVETTSKPGGTVEAVVDIPAIATDGSIVVFRRDPRIQVSYEDPEGRAVPKSGDQGDSTFQVSGEQDSVEALRVVNPVPGKWKIKLTTPEGGPAQRVTSTVVWQGAARALMTVDNPTPAAGQQVAISVSLQTRRRTVTDPASLSGLTFSAAIGGDGFQRFPVPLADDGRAPDAEAADGVFSGAGTIPAGAGGELRFTGGVSGIGIQGDERTQNGRVASGPARVRAVTRLTTTEPFTPPGGTRAGELSVTNDSGRPRKVRLVVGNPGPGTVVAVSPAVLDLPPSGESKHPFTLQFAENTVIGVNSGVIRVVDDADPDTVWHSLQFTVAVSYPPTLFERLLWLWITLAAVVALMAVFLLARFARRKRHRDVRGLRVQLDRAGRSTSLHAPDKPAQVFRFTAKESDGALVVNHATPAENAYELRRADDGRLVLRHLDGRTLDLRVGHPEHIAPDVELTCHDERRARPPRTRAPRPAAPPPSPPTRAAASAHRNSGPTAGPPADDDLL</sequence>
<feature type="domain" description="VWFA" evidence="4">
    <location>
        <begin position="53"/>
        <end position="267"/>
    </location>
</feature>
<evidence type="ECO:0000256" key="1">
    <source>
        <dbReference type="SAM" id="MobiDB-lite"/>
    </source>
</evidence>
<dbReference type="InterPro" id="IPR036465">
    <property type="entry name" value="vWFA_dom_sf"/>
</dbReference>
<evidence type="ECO:0000256" key="2">
    <source>
        <dbReference type="SAM" id="Phobius"/>
    </source>
</evidence>
<name>A0A495W147_9PSEU</name>
<dbReference type="AlphaFoldDB" id="A0A495W147"/>